<feature type="transmembrane region" description="Helical" evidence="1">
    <location>
        <begin position="49"/>
        <end position="69"/>
    </location>
</feature>
<proteinExistence type="predicted"/>
<dbReference type="AlphaFoldDB" id="A0AAU9K819"/>
<keyword evidence="1" id="KW-1133">Transmembrane helix</keyword>
<dbReference type="EMBL" id="CAJZBQ010000056">
    <property type="protein sequence ID" value="CAG9333338.1"/>
    <property type="molecule type" value="Genomic_DNA"/>
</dbReference>
<reference evidence="2" key="1">
    <citation type="submission" date="2021-09" db="EMBL/GenBank/DDBJ databases">
        <authorList>
            <consortium name="AG Swart"/>
            <person name="Singh M."/>
            <person name="Singh A."/>
            <person name="Seah K."/>
            <person name="Emmerich C."/>
        </authorList>
    </citation>
    <scope>NUCLEOTIDE SEQUENCE</scope>
    <source>
        <strain evidence="2">ATCC30299</strain>
    </source>
</reference>
<evidence type="ECO:0000313" key="3">
    <source>
        <dbReference type="Proteomes" id="UP001162131"/>
    </source>
</evidence>
<dbReference type="Proteomes" id="UP001162131">
    <property type="component" value="Unassembled WGS sequence"/>
</dbReference>
<keyword evidence="3" id="KW-1185">Reference proteome</keyword>
<evidence type="ECO:0000313" key="2">
    <source>
        <dbReference type="EMBL" id="CAG9333338.1"/>
    </source>
</evidence>
<organism evidence="2 3">
    <name type="scientific">Blepharisma stoltei</name>
    <dbReference type="NCBI Taxonomy" id="1481888"/>
    <lineage>
        <taxon>Eukaryota</taxon>
        <taxon>Sar</taxon>
        <taxon>Alveolata</taxon>
        <taxon>Ciliophora</taxon>
        <taxon>Postciliodesmatophora</taxon>
        <taxon>Heterotrichea</taxon>
        <taxon>Heterotrichida</taxon>
        <taxon>Blepharismidae</taxon>
        <taxon>Blepharisma</taxon>
    </lineage>
</organism>
<accession>A0AAU9K819</accession>
<comment type="caution">
    <text evidence="2">The sequence shown here is derived from an EMBL/GenBank/DDBJ whole genome shotgun (WGS) entry which is preliminary data.</text>
</comment>
<keyword evidence="1" id="KW-0472">Membrane</keyword>
<name>A0AAU9K819_9CILI</name>
<sequence length="103" mass="12400">MINDRKDPIVFQVIIKYYLKSRANFDISAIQLFSLISLYCYFRYRSGRWLIPCCFLLTGNIIYASAYYLQSLRMAILFDYIKNKNWKVYDEFLDLMYSSPIID</sequence>
<protein>
    <submittedName>
        <fullName evidence="2">Uncharacterized protein</fullName>
    </submittedName>
</protein>
<keyword evidence="1" id="KW-0812">Transmembrane</keyword>
<evidence type="ECO:0000256" key="1">
    <source>
        <dbReference type="SAM" id="Phobius"/>
    </source>
</evidence>
<gene>
    <name evidence="2" type="ORF">BSTOLATCC_MIC58151</name>
</gene>